<accession>C5L377</accession>
<dbReference type="GeneID" id="9043392"/>
<dbReference type="Gene3D" id="1.25.10.10">
    <property type="entry name" value="Leucine-rich Repeat Variant"/>
    <property type="match status" value="1"/>
</dbReference>
<dbReference type="AlphaFoldDB" id="C5L377"/>
<gene>
    <name evidence="1" type="ORF">Pmar_PMAR017902</name>
</gene>
<dbReference type="RefSeq" id="XP_002777000.1">
    <property type="nucleotide sequence ID" value="XM_002776954.1"/>
</dbReference>
<protein>
    <submittedName>
        <fullName evidence="1">Uncharacterized protein</fullName>
    </submittedName>
</protein>
<organism evidence="2">
    <name type="scientific">Perkinsus marinus (strain ATCC 50983 / TXsc)</name>
    <dbReference type="NCBI Taxonomy" id="423536"/>
    <lineage>
        <taxon>Eukaryota</taxon>
        <taxon>Sar</taxon>
        <taxon>Alveolata</taxon>
        <taxon>Perkinsozoa</taxon>
        <taxon>Perkinsea</taxon>
        <taxon>Perkinsida</taxon>
        <taxon>Perkinsidae</taxon>
        <taxon>Perkinsus</taxon>
    </lineage>
</organism>
<dbReference type="InterPro" id="IPR011989">
    <property type="entry name" value="ARM-like"/>
</dbReference>
<evidence type="ECO:0000313" key="1">
    <source>
        <dbReference type="EMBL" id="EER08816.1"/>
    </source>
</evidence>
<evidence type="ECO:0000313" key="2">
    <source>
        <dbReference type="Proteomes" id="UP000007800"/>
    </source>
</evidence>
<name>C5L377_PERM5</name>
<feature type="non-terminal residue" evidence="1">
    <location>
        <position position="129"/>
    </location>
</feature>
<sequence length="129" mass="14579">MCTLSGYTTDDIVDILVSQAVDRPTFTEARVTRGYLFSAMMKLLSQEQQQTASTPSVDTVRRALRKYSTDPDMYQRSLEYLRILDGSPDLLPSAFPYDETNYEQSDSLIDISLSFLDGVVDRAIMEGMK</sequence>
<dbReference type="Proteomes" id="UP000007800">
    <property type="component" value="Unassembled WGS sequence"/>
</dbReference>
<dbReference type="InParanoid" id="C5L377"/>
<dbReference type="OrthoDB" id="29308at2759"/>
<proteinExistence type="predicted"/>
<reference evidence="1 2" key="1">
    <citation type="submission" date="2008-07" db="EMBL/GenBank/DDBJ databases">
        <authorList>
            <person name="El-Sayed N."/>
            <person name="Caler E."/>
            <person name="Inman J."/>
            <person name="Amedeo P."/>
            <person name="Hass B."/>
            <person name="Wortman J."/>
        </authorList>
    </citation>
    <scope>NUCLEOTIDE SEQUENCE [LARGE SCALE GENOMIC DNA]</scope>
    <source>
        <strain evidence="2">ATCC 50983 / TXsc</strain>
    </source>
</reference>
<keyword evidence="2" id="KW-1185">Reference proteome</keyword>
<dbReference type="EMBL" id="GG678718">
    <property type="protein sequence ID" value="EER08816.1"/>
    <property type="molecule type" value="Genomic_DNA"/>
</dbReference>